<organism evidence="2 3">
    <name type="scientific">Halovenus rubra</name>
    <dbReference type="NCBI Taxonomy" id="869890"/>
    <lineage>
        <taxon>Archaea</taxon>
        <taxon>Methanobacteriati</taxon>
        <taxon>Methanobacteriota</taxon>
        <taxon>Stenosarchaea group</taxon>
        <taxon>Halobacteria</taxon>
        <taxon>Halobacteriales</taxon>
        <taxon>Haloarculaceae</taxon>
        <taxon>Halovenus</taxon>
    </lineage>
</organism>
<reference evidence="2 3" key="1">
    <citation type="journal article" date="2014" name="Int. J. Syst. Evol. Microbiol.">
        <title>Complete genome sequence of Corynebacterium casei LMG S-19264T (=DSM 44701T), isolated from a smear-ripened cheese.</title>
        <authorList>
            <consortium name="US DOE Joint Genome Institute (JGI-PGF)"/>
            <person name="Walter F."/>
            <person name="Albersmeier A."/>
            <person name="Kalinowski J."/>
            <person name="Ruckert C."/>
        </authorList>
    </citation>
    <scope>NUCLEOTIDE SEQUENCE [LARGE SCALE GENOMIC DNA]</scope>
    <source>
        <strain evidence="2 3">CGMCC 4.7215</strain>
    </source>
</reference>
<feature type="domain" description="Thioredoxin" evidence="1">
    <location>
        <begin position="13"/>
        <end position="123"/>
    </location>
</feature>
<dbReference type="Pfam" id="PF00085">
    <property type="entry name" value="Thioredoxin"/>
    <property type="match status" value="1"/>
</dbReference>
<name>A0ABD5X8N6_9EURY</name>
<evidence type="ECO:0000259" key="1">
    <source>
        <dbReference type="PROSITE" id="PS51352"/>
    </source>
</evidence>
<gene>
    <name evidence="2" type="ORF">ACFQJ7_16080</name>
</gene>
<protein>
    <submittedName>
        <fullName evidence="2">Thioredoxin family protein</fullName>
    </submittedName>
</protein>
<proteinExistence type="predicted"/>
<dbReference type="EMBL" id="JBHSZQ010000050">
    <property type="protein sequence ID" value="MFC7127516.1"/>
    <property type="molecule type" value="Genomic_DNA"/>
</dbReference>
<dbReference type="CDD" id="cd02947">
    <property type="entry name" value="TRX_family"/>
    <property type="match status" value="1"/>
</dbReference>
<evidence type="ECO:0000313" key="3">
    <source>
        <dbReference type="Proteomes" id="UP001596414"/>
    </source>
</evidence>
<dbReference type="InterPro" id="IPR013766">
    <property type="entry name" value="Thioredoxin_domain"/>
</dbReference>
<evidence type="ECO:0000313" key="2">
    <source>
        <dbReference type="EMBL" id="MFC7127516.1"/>
    </source>
</evidence>
<dbReference type="InterPro" id="IPR036249">
    <property type="entry name" value="Thioredoxin-like_sf"/>
</dbReference>
<dbReference type="PANTHER" id="PTHR45663:SF11">
    <property type="entry name" value="GEO12009P1"/>
    <property type="match status" value="1"/>
</dbReference>
<dbReference type="RefSeq" id="WP_267639068.1">
    <property type="nucleotide sequence ID" value="NZ_JAODIY010000048.1"/>
</dbReference>
<sequence>MDETKSERSGSGLIAAQNCPEQLADETALDAFRQHNSVALVEFYTNNCGICQSMEPVIGTVAQALNLSVGLLNPRDDPTLVNRFQIQRIPLLVLFVDGDPVGRRDDGFVSGNELTEWLREKTDRQL</sequence>
<comment type="caution">
    <text evidence="2">The sequence shown here is derived from an EMBL/GenBank/DDBJ whole genome shotgun (WGS) entry which is preliminary data.</text>
</comment>
<accession>A0ABD5X8N6</accession>
<dbReference type="AlphaFoldDB" id="A0ABD5X8N6"/>
<dbReference type="PANTHER" id="PTHR45663">
    <property type="entry name" value="GEO12009P1"/>
    <property type="match status" value="1"/>
</dbReference>
<dbReference type="Proteomes" id="UP001596414">
    <property type="component" value="Unassembled WGS sequence"/>
</dbReference>
<dbReference type="Gene3D" id="3.40.30.10">
    <property type="entry name" value="Glutaredoxin"/>
    <property type="match status" value="1"/>
</dbReference>
<dbReference type="SUPFAM" id="SSF52833">
    <property type="entry name" value="Thioredoxin-like"/>
    <property type="match status" value="1"/>
</dbReference>
<dbReference type="PROSITE" id="PS51352">
    <property type="entry name" value="THIOREDOXIN_2"/>
    <property type="match status" value="1"/>
</dbReference>